<dbReference type="RefSeq" id="WP_304561418.1">
    <property type="nucleotide sequence ID" value="NZ_JAUQSZ010000007.1"/>
</dbReference>
<dbReference type="PANTHER" id="PTHR43102:SF2">
    <property type="entry name" value="GAF DOMAIN-CONTAINING PROTEIN"/>
    <property type="match status" value="1"/>
</dbReference>
<dbReference type="Gene3D" id="3.30.450.40">
    <property type="match status" value="1"/>
</dbReference>
<comment type="caution">
    <text evidence="2">The sequence shown here is derived from an EMBL/GenBank/DDBJ whole genome shotgun (WGS) entry which is preliminary data.</text>
</comment>
<reference evidence="2" key="1">
    <citation type="submission" date="2023-07" db="EMBL/GenBank/DDBJ databases">
        <authorList>
            <person name="Kim M.K."/>
        </authorList>
    </citation>
    <scope>NUCLEOTIDE SEQUENCE</scope>
    <source>
        <strain evidence="2">CA1-15</strain>
    </source>
</reference>
<dbReference type="InterPro" id="IPR029016">
    <property type="entry name" value="GAF-like_dom_sf"/>
</dbReference>
<dbReference type="PANTHER" id="PTHR43102">
    <property type="entry name" value="SLR1143 PROTEIN"/>
    <property type="match status" value="1"/>
</dbReference>
<dbReference type="InterPro" id="IPR003018">
    <property type="entry name" value="GAF"/>
</dbReference>
<dbReference type="EMBL" id="JAUQSZ010000007">
    <property type="protein sequence ID" value="MDO7842958.1"/>
    <property type="molecule type" value="Genomic_DNA"/>
</dbReference>
<evidence type="ECO:0000313" key="3">
    <source>
        <dbReference type="Proteomes" id="UP001176468"/>
    </source>
</evidence>
<proteinExistence type="predicted"/>
<name>A0ABT9A0A3_9SPHN</name>
<protein>
    <submittedName>
        <fullName evidence="2">GAF domain-containing protein</fullName>
    </submittedName>
</protein>
<evidence type="ECO:0000313" key="2">
    <source>
        <dbReference type="EMBL" id="MDO7842958.1"/>
    </source>
</evidence>
<keyword evidence="3" id="KW-1185">Reference proteome</keyword>
<evidence type="ECO:0000259" key="1">
    <source>
        <dbReference type="Pfam" id="PF01590"/>
    </source>
</evidence>
<dbReference type="Pfam" id="PF01590">
    <property type="entry name" value="GAF"/>
    <property type="match status" value="1"/>
</dbReference>
<dbReference type="SUPFAM" id="SSF55781">
    <property type="entry name" value="GAF domain-like"/>
    <property type="match status" value="1"/>
</dbReference>
<gene>
    <name evidence="2" type="ORF">Q5H94_11530</name>
</gene>
<dbReference type="Proteomes" id="UP001176468">
    <property type="component" value="Unassembled WGS sequence"/>
</dbReference>
<accession>A0ABT9A0A3</accession>
<feature type="domain" description="GAF" evidence="1">
    <location>
        <begin position="15"/>
        <end position="148"/>
    </location>
</feature>
<sequence>MDELAQQSVTFGDDTRIRAILKAVCDMTGMGFAAVSRVTDTRWIACQVLDKIGFGLEPGEELDLKTTICDEIREGGKLVVIDHVGADADWRTHHTPMMYGFESYVSIPIVLEDGSFFGTLCAIDPEPRALTSGTIVATMQGMAQQVAAMVTEKAMGKRADIEQ</sequence>
<organism evidence="2 3">
    <name type="scientific">Sphingomonas immobilis</name>
    <dbReference type="NCBI Taxonomy" id="3063997"/>
    <lineage>
        <taxon>Bacteria</taxon>
        <taxon>Pseudomonadati</taxon>
        <taxon>Pseudomonadota</taxon>
        <taxon>Alphaproteobacteria</taxon>
        <taxon>Sphingomonadales</taxon>
        <taxon>Sphingomonadaceae</taxon>
        <taxon>Sphingomonas</taxon>
    </lineage>
</organism>